<dbReference type="InterPro" id="IPR006121">
    <property type="entry name" value="HMA_dom"/>
</dbReference>
<dbReference type="GO" id="GO:0005507">
    <property type="term" value="F:copper ion binding"/>
    <property type="evidence" value="ECO:0007669"/>
    <property type="project" value="InterPro"/>
</dbReference>
<reference evidence="3 4" key="1">
    <citation type="submission" date="2019-01" db="EMBL/GenBank/DDBJ databases">
        <title>Lactibacter flavus gen. nov., sp. nov., a novel bacterium of the family Propionibacteriaceae isolated from raw milk and dairy products.</title>
        <authorList>
            <person name="Huptas C."/>
            <person name="Wenning M."/>
            <person name="Breitenwieser F."/>
            <person name="Doll E."/>
            <person name="Von Neubeck M."/>
            <person name="Busse H.-J."/>
            <person name="Scherer S."/>
        </authorList>
    </citation>
    <scope>NUCLEOTIDE SEQUENCE [LARGE SCALE GENOMIC DNA]</scope>
    <source>
        <strain evidence="3 4">DSM 22130</strain>
    </source>
</reference>
<keyword evidence="4" id="KW-1185">Reference proteome</keyword>
<gene>
    <name evidence="3" type="ORF">ET996_01295</name>
</gene>
<dbReference type="InterPro" id="IPR017969">
    <property type="entry name" value="Heavy-metal-associated_CS"/>
</dbReference>
<evidence type="ECO:0000256" key="1">
    <source>
        <dbReference type="ARBA" id="ARBA00022723"/>
    </source>
</evidence>
<dbReference type="Proteomes" id="UP000291933">
    <property type="component" value="Unassembled WGS sequence"/>
</dbReference>
<dbReference type="InterPro" id="IPR000428">
    <property type="entry name" value="Cu-bd"/>
</dbReference>
<sequence>MTATYTVTGMTCGHCVKAVTEEVSGIYGVTGVDVDLASGKLTITSDAPVDFDRVVEAVGEAGDYTVE</sequence>
<evidence type="ECO:0000259" key="2">
    <source>
        <dbReference type="PROSITE" id="PS50846"/>
    </source>
</evidence>
<accession>A0A4Q9KPL7</accession>
<comment type="caution">
    <text evidence="3">The sequence shown here is derived from an EMBL/GenBank/DDBJ whole genome shotgun (WGS) entry which is preliminary data.</text>
</comment>
<dbReference type="AlphaFoldDB" id="A0A4Q9KPL7"/>
<dbReference type="Pfam" id="PF00403">
    <property type="entry name" value="HMA"/>
    <property type="match status" value="1"/>
</dbReference>
<dbReference type="EMBL" id="SDMR01000001">
    <property type="protein sequence ID" value="TBT96454.1"/>
    <property type="molecule type" value="Genomic_DNA"/>
</dbReference>
<dbReference type="CDD" id="cd00371">
    <property type="entry name" value="HMA"/>
    <property type="match status" value="1"/>
</dbReference>
<protein>
    <submittedName>
        <fullName evidence="3">Copper chaperone</fullName>
    </submittedName>
</protein>
<dbReference type="Gene3D" id="3.30.70.100">
    <property type="match status" value="1"/>
</dbReference>
<dbReference type="PROSITE" id="PS01047">
    <property type="entry name" value="HMA_1"/>
    <property type="match status" value="1"/>
</dbReference>
<dbReference type="PRINTS" id="PR00944">
    <property type="entry name" value="CUEXPORT"/>
</dbReference>
<dbReference type="OrthoDB" id="9813965at2"/>
<dbReference type="GO" id="GO:0006825">
    <property type="term" value="P:copper ion transport"/>
    <property type="evidence" value="ECO:0007669"/>
    <property type="project" value="InterPro"/>
</dbReference>
<feature type="domain" description="HMA" evidence="2">
    <location>
        <begin position="1"/>
        <end position="66"/>
    </location>
</feature>
<keyword evidence="1" id="KW-0479">Metal-binding</keyword>
<dbReference type="InterPro" id="IPR036163">
    <property type="entry name" value="HMA_dom_sf"/>
</dbReference>
<evidence type="ECO:0000313" key="4">
    <source>
        <dbReference type="Proteomes" id="UP000291933"/>
    </source>
</evidence>
<name>A0A4Q9KPL7_PROTD</name>
<dbReference type="PROSITE" id="PS50846">
    <property type="entry name" value="HMA_2"/>
    <property type="match status" value="1"/>
</dbReference>
<dbReference type="SUPFAM" id="SSF55008">
    <property type="entry name" value="HMA, heavy metal-associated domain"/>
    <property type="match status" value="1"/>
</dbReference>
<organism evidence="3 4">
    <name type="scientific">Propioniciclava tarda</name>
    <dbReference type="NCBI Taxonomy" id="433330"/>
    <lineage>
        <taxon>Bacteria</taxon>
        <taxon>Bacillati</taxon>
        <taxon>Actinomycetota</taxon>
        <taxon>Actinomycetes</taxon>
        <taxon>Propionibacteriales</taxon>
        <taxon>Propionibacteriaceae</taxon>
        <taxon>Propioniciclava</taxon>
    </lineage>
</organism>
<evidence type="ECO:0000313" key="3">
    <source>
        <dbReference type="EMBL" id="TBT96454.1"/>
    </source>
</evidence>
<proteinExistence type="predicted"/>